<evidence type="ECO:0000259" key="2">
    <source>
        <dbReference type="Pfam" id="PF13145"/>
    </source>
</evidence>
<feature type="chain" id="PRO_5046823243" evidence="1">
    <location>
        <begin position="19"/>
        <end position="397"/>
    </location>
</feature>
<evidence type="ECO:0000313" key="4">
    <source>
        <dbReference type="Proteomes" id="UP001231915"/>
    </source>
</evidence>
<keyword evidence="4" id="KW-1185">Reference proteome</keyword>
<sequence length="397" mass="46129">MRFVIFLWVSFFSLPSFSALDHITEAELALMHSLYQAQDRQISKTNLKARLLENQFLLSHARKLNLSLLDRHAPVGFDNAYHVRRYIRSMLLHKFPQLTHTSQKPLPVSLSGEELKSLLGPYPNNGQYTEQQRQKWRQVSLSKQPKLTLDDILASQSMQGRFSLHEGDTRQLNKDVEDFVSFHQLKNKAAPLLAKQKLSLTRLNLLALGELLRPSIQAYLGVKSQLHGERSDYVDNIRSHVSDQEIAQFYATHKNEFKYLQHISAFAAIFENQKDAIAIYDNANKNKIQQMFLKRGLRNHFSTSDNTQQLVQISRHHPEKWLAQVAFNNQLEELSRPIRTPQGQWVLIYTDKPSYAYHAKNSETVRYRALQHITRRKAKTAYAHLFNQWLLSANTKT</sequence>
<dbReference type="Pfam" id="PF13145">
    <property type="entry name" value="Rotamase_2"/>
    <property type="match status" value="1"/>
</dbReference>
<dbReference type="InterPro" id="IPR000297">
    <property type="entry name" value="PPIase_PpiC"/>
</dbReference>
<protein>
    <submittedName>
        <fullName evidence="3">Peptidylprolyl isomerase</fullName>
    </submittedName>
</protein>
<dbReference type="Proteomes" id="UP001231915">
    <property type="component" value="Unassembled WGS sequence"/>
</dbReference>
<organism evidence="3 4">
    <name type="scientific">Pseudoalteromonas obscura</name>
    <dbReference type="NCBI Taxonomy" id="3048491"/>
    <lineage>
        <taxon>Bacteria</taxon>
        <taxon>Pseudomonadati</taxon>
        <taxon>Pseudomonadota</taxon>
        <taxon>Gammaproteobacteria</taxon>
        <taxon>Alteromonadales</taxon>
        <taxon>Pseudoalteromonadaceae</taxon>
        <taxon>Pseudoalteromonas</taxon>
    </lineage>
</organism>
<evidence type="ECO:0000313" key="3">
    <source>
        <dbReference type="EMBL" id="MDK2596300.1"/>
    </source>
</evidence>
<dbReference type="RefSeq" id="WP_284137665.1">
    <property type="nucleotide sequence ID" value="NZ_JASJUT010000006.1"/>
</dbReference>
<name>A0ABT7EMS3_9GAMM</name>
<feature type="signal peptide" evidence="1">
    <location>
        <begin position="1"/>
        <end position="18"/>
    </location>
</feature>
<keyword evidence="3" id="KW-0413">Isomerase</keyword>
<gene>
    <name evidence="3" type="ORF">QNM18_14655</name>
</gene>
<keyword evidence="1" id="KW-0732">Signal</keyword>
<dbReference type="GO" id="GO:0016853">
    <property type="term" value="F:isomerase activity"/>
    <property type="evidence" value="ECO:0007669"/>
    <property type="project" value="UniProtKB-KW"/>
</dbReference>
<evidence type="ECO:0000256" key="1">
    <source>
        <dbReference type="SAM" id="SignalP"/>
    </source>
</evidence>
<feature type="domain" description="PpiC" evidence="2">
    <location>
        <begin position="241"/>
        <end position="351"/>
    </location>
</feature>
<comment type="caution">
    <text evidence="3">The sequence shown here is derived from an EMBL/GenBank/DDBJ whole genome shotgun (WGS) entry which is preliminary data.</text>
</comment>
<proteinExistence type="predicted"/>
<accession>A0ABT7EMS3</accession>
<reference evidence="3 4" key="1">
    <citation type="submission" date="2023-05" db="EMBL/GenBank/DDBJ databases">
        <title>Pseudoalteromonas ardens sp. nov., Pseudoalteromonas obscura sp. nov., and Pseudoalteromonas umbrosa sp. nov., isolated from the coral Montipora capitata.</title>
        <authorList>
            <person name="Thomas E.M."/>
            <person name="Smith E.M."/>
            <person name="Papke E."/>
            <person name="Shlafstein M.D."/>
            <person name="Oline D.K."/>
            <person name="Videau P."/>
            <person name="Saw J.H."/>
            <person name="Strangman W.K."/>
            <person name="Ushijima B."/>
        </authorList>
    </citation>
    <scope>NUCLEOTIDE SEQUENCE [LARGE SCALE GENOMIC DNA]</scope>
    <source>
        <strain evidence="3 4">P94</strain>
    </source>
</reference>
<dbReference type="EMBL" id="JASJUT010000006">
    <property type="protein sequence ID" value="MDK2596300.1"/>
    <property type="molecule type" value="Genomic_DNA"/>
</dbReference>